<keyword evidence="5 11" id="KW-0812">Transmembrane</keyword>
<keyword evidence="4" id="KW-0645">Protease</keyword>
<dbReference type="InterPro" id="IPR008915">
    <property type="entry name" value="Peptidase_M50"/>
</dbReference>
<reference evidence="13 14" key="2">
    <citation type="submission" date="2019-08" db="EMBL/GenBank/DDBJ databases">
        <authorList>
            <person name="Henke P."/>
        </authorList>
    </citation>
    <scope>NUCLEOTIDE SEQUENCE [LARGE SCALE GENOMIC DNA]</scope>
    <source>
        <strain evidence="13">Phe10_nw2017</strain>
    </source>
</reference>
<dbReference type="Proteomes" id="UP000321083">
    <property type="component" value="Unassembled WGS sequence"/>
</dbReference>
<comment type="subcellular location">
    <subcellularLocation>
        <location evidence="2">Membrane</location>
        <topology evidence="2">Multi-pass membrane protein</topology>
    </subcellularLocation>
</comment>
<evidence type="ECO:0000256" key="1">
    <source>
        <dbReference type="ARBA" id="ARBA00001947"/>
    </source>
</evidence>
<comment type="caution">
    <text evidence="13">The sequence shown here is derived from an EMBL/GenBank/DDBJ whole genome shotgun (WGS) entry which is preliminary data.</text>
</comment>
<evidence type="ECO:0000259" key="12">
    <source>
        <dbReference type="Pfam" id="PF02163"/>
    </source>
</evidence>
<dbReference type="PANTHER" id="PTHR42837:SF2">
    <property type="entry name" value="MEMBRANE METALLOPROTEASE ARASP2, CHLOROPLASTIC-RELATED"/>
    <property type="match status" value="1"/>
</dbReference>
<organism evidence="13 14">
    <name type="scientific">Planctomyces bekefii</name>
    <dbReference type="NCBI Taxonomy" id="1653850"/>
    <lineage>
        <taxon>Bacteria</taxon>
        <taxon>Pseudomonadati</taxon>
        <taxon>Planctomycetota</taxon>
        <taxon>Planctomycetia</taxon>
        <taxon>Planctomycetales</taxon>
        <taxon>Planctomycetaceae</taxon>
        <taxon>Planctomyces</taxon>
    </lineage>
</organism>
<evidence type="ECO:0000256" key="11">
    <source>
        <dbReference type="SAM" id="Phobius"/>
    </source>
</evidence>
<feature type="transmembrane region" description="Helical" evidence="11">
    <location>
        <begin position="74"/>
        <end position="99"/>
    </location>
</feature>
<feature type="transmembrane region" description="Helical" evidence="11">
    <location>
        <begin position="124"/>
        <end position="147"/>
    </location>
</feature>
<keyword evidence="8 11" id="KW-1133">Transmembrane helix</keyword>
<keyword evidence="10 11" id="KW-0472">Membrane</keyword>
<proteinExistence type="inferred from homology"/>
<keyword evidence="9" id="KW-0482">Metalloprotease</keyword>
<comment type="similarity">
    <text evidence="3">Belongs to the peptidase M50B family.</text>
</comment>
<evidence type="ECO:0000256" key="8">
    <source>
        <dbReference type="ARBA" id="ARBA00022989"/>
    </source>
</evidence>
<evidence type="ECO:0000313" key="14">
    <source>
        <dbReference type="Proteomes" id="UP000321083"/>
    </source>
</evidence>
<evidence type="ECO:0000256" key="7">
    <source>
        <dbReference type="ARBA" id="ARBA00022833"/>
    </source>
</evidence>
<reference evidence="13 14" key="1">
    <citation type="submission" date="2019-08" db="EMBL/GenBank/DDBJ databases">
        <title>100 year-old enigma solved: identification of Planctomyces bekefii, the type genus and species of the phylum Planctomycetes.</title>
        <authorList>
            <person name="Svetlana D.N."/>
            <person name="Overmann J."/>
        </authorList>
    </citation>
    <scope>NUCLEOTIDE SEQUENCE [LARGE SCALE GENOMIC DNA]</scope>
    <source>
        <strain evidence="13">Phe10_nw2017</strain>
    </source>
</reference>
<dbReference type="Pfam" id="PF02163">
    <property type="entry name" value="Peptidase_M50"/>
    <property type="match status" value="1"/>
</dbReference>
<dbReference type="GO" id="GO:0016020">
    <property type="term" value="C:membrane"/>
    <property type="evidence" value="ECO:0007669"/>
    <property type="project" value="UniProtKB-SubCell"/>
</dbReference>
<dbReference type="InterPro" id="IPR004387">
    <property type="entry name" value="Pept_M50_Zn"/>
</dbReference>
<name>A0A5C6M2Z4_9PLAN</name>
<sequence length="150" mass="16832">MRGFNPEIWENERVLLRAQSLPEALTLGLATTRKVAFSIYRSLRKMVGREVDMESLSGPVGIAKIAYKVAERGFVELLVFLGILSINLAILNFLPIPILDGGHMVFLLWEGITRRKPSITVINWAHAAGMVFLLSLLVFVMWIDFFVSGN</sequence>
<dbReference type="GO" id="GO:0006508">
    <property type="term" value="P:proteolysis"/>
    <property type="evidence" value="ECO:0007669"/>
    <property type="project" value="UniProtKB-KW"/>
</dbReference>
<evidence type="ECO:0000256" key="3">
    <source>
        <dbReference type="ARBA" id="ARBA00007931"/>
    </source>
</evidence>
<keyword evidence="7" id="KW-0862">Zinc</keyword>
<evidence type="ECO:0000256" key="2">
    <source>
        <dbReference type="ARBA" id="ARBA00004141"/>
    </source>
</evidence>
<evidence type="ECO:0000313" key="13">
    <source>
        <dbReference type="EMBL" id="TWW08657.1"/>
    </source>
</evidence>
<comment type="cofactor">
    <cofactor evidence="1">
        <name>Zn(2+)</name>
        <dbReference type="ChEBI" id="CHEBI:29105"/>
    </cofactor>
</comment>
<keyword evidence="14" id="KW-1185">Reference proteome</keyword>
<evidence type="ECO:0000256" key="6">
    <source>
        <dbReference type="ARBA" id="ARBA00022801"/>
    </source>
</evidence>
<evidence type="ECO:0000256" key="9">
    <source>
        <dbReference type="ARBA" id="ARBA00023049"/>
    </source>
</evidence>
<accession>A0A5C6M2Z4</accession>
<evidence type="ECO:0000256" key="10">
    <source>
        <dbReference type="ARBA" id="ARBA00023136"/>
    </source>
</evidence>
<dbReference type="GO" id="GO:0004222">
    <property type="term" value="F:metalloendopeptidase activity"/>
    <property type="evidence" value="ECO:0007669"/>
    <property type="project" value="InterPro"/>
</dbReference>
<gene>
    <name evidence="13" type="ORF">E3A20_22150</name>
</gene>
<dbReference type="EMBL" id="SRHE01000563">
    <property type="protein sequence ID" value="TWW08657.1"/>
    <property type="molecule type" value="Genomic_DNA"/>
</dbReference>
<dbReference type="PANTHER" id="PTHR42837">
    <property type="entry name" value="REGULATOR OF SIGMA-E PROTEASE RSEP"/>
    <property type="match status" value="1"/>
</dbReference>
<evidence type="ECO:0000256" key="5">
    <source>
        <dbReference type="ARBA" id="ARBA00022692"/>
    </source>
</evidence>
<evidence type="ECO:0000256" key="4">
    <source>
        <dbReference type="ARBA" id="ARBA00022670"/>
    </source>
</evidence>
<protein>
    <recommendedName>
        <fullName evidence="12">Peptidase M50 domain-containing protein</fullName>
    </recommendedName>
</protein>
<dbReference type="AlphaFoldDB" id="A0A5C6M2Z4"/>
<keyword evidence="6" id="KW-0378">Hydrolase</keyword>
<feature type="domain" description="Peptidase M50" evidence="12">
    <location>
        <begin position="19"/>
        <end position="136"/>
    </location>
</feature>